<dbReference type="PANTHER" id="PTHR24350">
    <property type="entry name" value="SERINE/THREONINE-PROTEIN KINASE IAL-RELATED"/>
    <property type="match status" value="1"/>
</dbReference>
<dbReference type="InterPro" id="IPR030616">
    <property type="entry name" value="Aur-like"/>
</dbReference>
<protein>
    <submittedName>
        <fullName evidence="11">Protein kinase domain-containing protein</fullName>
    </submittedName>
</protein>
<organism evidence="11 12">
    <name type="scientific">Trichoderma simmonsii</name>
    <dbReference type="NCBI Taxonomy" id="1491479"/>
    <lineage>
        <taxon>Eukaryota</taxon>
        <taxon>Fungi</taxon>
        <taxon>Dikarya</taxon>
        <taxon>Ascomycota</taxon>
        <taxon>Pezizomycotina</taxon>
        <taxon>Sordariomycetes</taxon>
        <taxon>Hypocreomycetidae</taxon>
        <taxon>Hypocreales</taxon>
        <taxon>Hypocreaceae</taxon>
        <taxon>Trichoderma</taxon>
    </lineage>
</organism>
<evidence type="ECO:0000256" key="6">
    <source>
        <dbReference type="PIRSR" id="PIRSR630616-1"/>
    </source>
</evidence>
<evidence type="ECO:0000256" key="3">
    <source>
        <dbReference type="ARBA" id="ARBA00022741"/>
    </source>
</evidence>
<feature type="binding site" evidence="7">
    <location>
        <position position="732"/>
    </location>
    <ligand>
        <name>ATP</name>
        <dbReference type="ChEBI" id="CHEBI:30616"/>
    </ligand>
</feature>
<feature type="domain" description="Protein kinase" evidence="10">
    <location>
        <begin position="550"/>
        <end position="867"/>
    </location>
</feature>
<evidence type="ECO:0000259" key="10">
    <source>
        <dbReference type="PROSITE" id="PS50011"/>
    </source>
</evidence>
<dbReference type="SUPFAM" id="SSF56112">
    <property type="entry name" value="Protein kinase-like (PK-like)"/>
    <property type="match status" value="1"/>
</dbReference>
<dbReference type="PROSITE" id="PS50011">
    <property type="entry name" value="PROTEIN_KINASE_DOM"/>
    <property type="match status" value="1"/>
</dbReference>
<evidence type="ECO:0000256" key="1">
    <source>
        <dbReference type="ARBA" id="ARBA00022527"/>
    </source>
</evidence>
<dbReference type="GO" id="GO:0004674">
    <property type="term" value="F:protein serine/threonine kinase activity"/>
    <property type="evidence" value="ECO:0007669"/>
    <property type="project" value="UniProtKB-KW"/>
</dbReference>
<reference evidence="11 12" key="1">
    <citation type="journal article" date="2021" name="BMC Genomics">
        <title>Telomere-to-telomere genome assembly of asparaginase-producing Trichoderma simmonsii.</title>
        <authorList>
            <person name="Chung D."/>
            <person name="Kwon Y.M."/>
            <person name="Yang Y."/>
        </authorList>
    </citation>
    <scope>NUCLEOTIDE SEQUENCE [LARGE SCALE GENOMIC DNA]</scope>
    <source>
        <strain evidence="11 12">GH-Sj1</strain>
    </source>
</reference>
<feature type="compositionally biased region" description="Polar residues" evidence="9">
    <location>
        <begin position="460"/>
        <end position="469"/>
    </location>
</feature>
<evidence type="ECO:0000313" key="12">
    <source>
        <dbReference type="Proteomes" id="UP000826661"/>
    </source>
</evidence>
<feature type="region of interest" description="Disordered" evidence="9">
    <location>
        <begin position="380"/>
        <end position="529"/>
    </location>
</feature>
<name>A0A8G0LSB0_9HYPO</name>
<evidence type="ECO:0000256" key="5">
    <source>
        <dbReference type="ARBA" id="ARBA00022840"/>
    </source>
</evidence>
<sequence length="889" mass="97764">MLLYMNREQTRRHVMRFACTRNVVLWIGHHQRRFVALTPSRQDKSRLAKRSVFCLFHSLGPSSANPPPQRHRAEALDVTVIGERRSGFGFALPNPSLSRLVPPRRSLPRDALAWNDRVPLFRPSDAAPCTNQRLAASSRRNRSLRGDIDHRRGVRSRLAASDRDASCPAMSNSPFHPPTSIPHDGFKPPSTARSENLNFTPSSSCPSEIRPDAQRAFVPDDELALAANPPPPPVSFQATTIAPSPPIQSTPFEDAGHRGRSFLDSNTSHHDATSSLRISTNVAPSSSSTASPSIYHRESPTGHTSLSPIRIPTPLNHKSSSSSIRLLTRTPSLKAALAHSIGSASGTSSVISSPMITAMGDVTPLPSPLLSGESPGPWRRLAVGSVSPPQHRSLLSSVGEDLPTMGAPVGPMKNQNASASSSRRKAYASLTESNEASQTLPKPAQQHQSQSESQPHTRNRSLSEYTQPDPTAIPKRIVSVSGPHAKPDSQGPQMRREQNLAESRGLSPNVAKPPTPPPSESSRDSTDAAATSRYEYFEAFDRHDRKRRRWRSVRTVGQGTFSRVVLATSQMDQPKHLSADLGSTTMTDPPLDRKTLVAIKVCEHGPQGGASEERVEMSLKRELEIMQSIRHPSLVNLMAWSIEPTRAILVLTYCPGGDLFDVATAHRKLLTPPLMRRIFAELVGAVKYLHEQMIVHRDIKLENVLVNLTPNELADPSVDWTTYTHSVIALADLGLSRRIAEDEKLETRCGSEDYAAPEVIMGQPYDGRATDAWSLGVLLYALLESRLPFDPPPGMNDSHRMRSRKSHRIARGEWRWIEYGGDDGDHEANEARFKERGLLDAMNITEGLLKRARSRWTLQQVLATPWVQGGIAVDGGIRFREEVGGAEVC</sequence>
<dbReference type="Pfam" id="PF00069">
    <property type="entry name" value="Pkinase"/>
    <property type="match status" value="1"/>
</dbReference>
<dbReference type="SMART" id="SM00220">
    <property type="entry name" value="S_TKc"/>
    <property type="match status" value="1"/>
</dbReference>
<evidence type="ECO:0000256" key="4">
    <source>
        <dbReference type="ARBA" id="ARBA00022777"/>
    </source>
</evidence>
<evidence type="ECO:0000256" key="2">
    <source>
        <dbReference type="ARBA" id="ARBA00022679"/>
    </source>
</evidence>
<keyword evidence="1" id="KW-0723">Serine/threonine-protein kinase</keyword>
<feature type="region of interest" description="Disordered" evidence="9">
    <location>
        <begin position="125"/>
        <end position="210"/>
    </location>
</feature>
<keyword evidence="12" id="KW-1185">Reference proteome</keyword>
<dbReference type="GO" id="GO:0005524">
    <property type="term" value="F:ATP binding"/>
    <property type="evidence" value="ECO:0007669"/>
    <property type="project" value="UniProtKB-KW"/>
</dbReference>
<dbReference type="InterPro" id="IPR011009">
    <property type="entry name" value="Kinase-like_dom_sf"/>
</dbReference>
<dbReference type="Gene3D" id="1.10.510.10">
    <property type="entry name" value="Transferase(Phosphotransferase) domain 1"/>
    <property type="match status" value="1"/>
</dbReference>
<feature type="active site" description="Proton acceptor" evidence="6">
    <location>
        <position position="698"/>
    </location>
</feature>
<feature type="binding site" evidence="7">
    <location>
        <begin position="702"/>
        <end position="703"/>
    </location>
    <ligand>
        <name>ATP</name>
        <dbReference type="ChEBI" id="CHEBI:30616"/>
    </ligand>
</feature>
<dbReference type="FunFam" id="1.10.510.10:FF:000640">
    <property type="entry name" value="Serine/threonine-protein kinase PRR1"/>
    <property type="match status" value="1"/>
</dbReference>
<accession>A0A8G0LSB0</accession>
<evidence type="ECO:0000256" key="8">
    <source>
        <dbReference type="PIRSR" id="PIRSR630616-3"/>
    </source>
</evidence>
<keyword evidence="5 7" id="KW-0067">ATP-binding</keyword>
<feature type="compositionally biased region" description="Low complexity" evidence="9">
    <location>
        <begin position="279"/>
        <end position="293"/>
    </location>
</feature>
<dbReference type="InterPro" id="IPR000719">
    <property type="entry name" value="Prot_kinase_dom"/>
</dbReference>
<feature type="compositionally biased region" description="Polar residues" evidence="9">
    <location>
        <begin position="387"/>
        <end position="396"/>
    </location>
</feature>
<feature type="compositionally biased region" description="Polar residues" evidence="9">
    <location>
        <begin position="430"/>
        <end position="440"/>
    </location>
</feature>
<feature type="cross-link" description="Glycyl lysine isopeptide (Lys-Gly) (interchain with G-Cter in SUMO2)" evidence="8">
    <location>
        <position position="700"/>
    </location>
</feature>
<evidence type="ECO:0000256" key="9">
    <source>
        <dbReference type="SAM" id="MobiDB-lite"/>
    </source>
</evidence>
<evidence type="ECO:0000313" key="11">
    <source>
        <dbReference type="EMBL" id="QYT06063.1"/>
    </source>
</evidence>
<proteinExistence type="predicted"/>
<gene>
    <name evidence="11" type="ORF">H0G86_012927</name>
</gene>
<keyword evidence="2" id="KW-0808">Transferase</keyword>
<keyword evidence="3 7" id="KW-0547">Nucleotide-binding</keyword>
<evidence type="ECO:0000256" key="7">
    <source>
        <dbReference type="PIRSR" id="PIRSR630616-2"/>
    </source>
</evidence>
<keyword evidence="4 11" id="KW-0418">Kinase</keyword>
<dbReference type="InterPro" id="IPR008271">
    <property type="entry name" value="Ser/Thr_kinase_AS"/>
</dbReference>
<feature type="compositionally biased region" description="Polar residues" evidence="9">
    <location>
        <begin position="191"/>
        <end position="206"/>
    </location>
</feature>
<dbReference type="AlphaFoldDB" id="A0A8G0LSB0"/>
<feature type="region of interest" description="Disordered" evidence="9">
    <location>
        <begin position="223"/>
        <end position="323"/>
    </location>
</feature>
<dbReference type="EMBL" id="CP075870">
    <property type="protein sequence ID" value="QYT06063.1"/>
    <property type="molecule type" value="Genomic_DNA"/>
</dbReference>
<feature type="compositionally biased region" description="Low complexity" evidence="9">
    <location>
        <begin position="445"/>
        <end position="454"/>
    </location>
</feature>
<dbReference type="Proteomes" id="UP000826661">
    <property type="component" value="Chromosome VII"/>
</dbReference>
<feature type="binding site" evidence="7">
    <location>
        <position position="600"/>
    </location>
    <ligand>
        <name>ATP</name>
        <dbReference type="ChEBI" id="CHEBI:30616"/>
    </ligand>
</feature>
<dbReference type="PROSITE" id="PS00108">
    <property type="entry name" value="PROTEIN_KINASE_ST"/>
    <property type="match status" value="1"/>
</dbReference>